<keyword evidence="4" id="KW-0143">Chaperone</keyword>
<feature type="chain" id="PRO_5046722304" evidence="7">
    <location>
        <begin position="24"/>
        <end position="327"/>
    </location>
</feature>
<dbReference type="GO" id="GO:0003755">
    <property type="term" value="F:peptidyl-prolyl cis-trans isomerase activity"/>
    <property type="evidence" value="ECO:0007669"/>
    <property type="project" value="UniProtKB-EC"/>
</dbReference>
<keyword evidence="2" id="KW-0574">Periplasm</keyword>
<dbReference type="PANTHER" id="PTHR47637:SF1">
    <property type="entry name" value="CHAPERONE SURA"/>
    <property type="match status" value="1"/>
</dbReference>
<feature type="signal peptide" evidence="7">
    <location>
        <begin position="1"/>
        <end position="23"/>
    </location>
</feature>
<dbReference type="InterPro" id="IPR000297">
    <property type="entry name" value="PPIase_PpiC"/>
</dbReference>
<accession>A0ABY6F3B7</accession>
<keyword evidence="3 6" id="KW-0697">Rotamase</keyword>
<dbReference type="PROSITE" id="PS50198">
    <property type="entry name" value="PPIC_PPIASE_2"/>
    <property type="match status" value="1"/>
</dbReference>
<evidence type="ECO:0000256" key="3">
    <source>
        <dbReference type="ARBA" id="ARBA00023110"/>
    </source>
</evidence>
<evidence type="ECO:0000256" key="5">
    <source>
        <dbReference type="ARBA" id="ARBA00023235"/>
    </source>
</evidence>
<dbReference type="Gene3D" id="1.10.4030.10">
    <property type="entry name" value="Porin chaperone SurA, peptide-binding domain"/>
    <property type="match status" value="1"/>
</dbReference>
<dbReference type="Pfam" id="PF09312">
    <property type="entry name" value="SurA_N"/>
    <property type="match status" value="1"/>
</dbReference>
<evidence type="ECO:0000256" key="4">
    <source>
        <dbReference type="ARBA" id="ARBA00023186"/>
    </source>
</evidence>
<reference evidence="9" key="1">
    <citation type="submission" date="2021-12" db="EMBL/GenBank/DDBJ databases">
        <title>taxonomy of Moraxella sp. ZY201224.</title>
        <authorList>
            <person name="Li F."/>
        </authorList>
    </citation>
    <scope>NUCLEOTIDE SEQUENCE</scope>
    <source>
        <strain evidence="9">ZY201224</strain>
    </source>
</reference>
<dbReference type="EMBL" id="CP089977">
    <property type="protein sequence ID" value="UXZ04596.1"/>
    <property type="molecule type" value="Genomic_DNA"/>
</dbReference>
<gene>
    <name evidence="9" type="ORF">LU297_08450</name>
</gene>
<dbReference type="PANTHER" id="PTHR47637">
    <property type="entry name" value="CHAPERONE SURA"/>
    <property type="match status" value="1"/>
</dbReference>
<feature type="domain" description="PpiC" evidence="8">
    <location>
        <begin position="183"/>
        <end position="282"/>
    </location>
</feature>
<evidence type="ECO:0000256" key="2">
    <source>
        <dbReference type="ARBA" id="ARBA00022764"/>
    </source>
</evidence>
<dbReference type="SUPFAM" id="SSF109998">
    <property type="entry name" value="Triger factor/SurA peptide-binding domain-like"/>
    <property type="match status" value="1"/>
</dbReference>
<proteinExistence type="predicted"/>
<evidence type="ECO:0000256" key="7">
    <source>
        <dbReference type="SAM" id="SignalP"/>
    </source>
</evidence>
<organism evidence="9 10">
    <name type="scientific">Moraxella nasicaprae</name>
    <dbReference type="NCBI Taxonomy" id="2904122"/>
    <lineage>
        <taxon>Bacteria</taxon>
        <taxon>Pseudomonadati</taxon>
        <taxon>Pseudomonadota</taxon>
        <taxon>Gammaproteobacteria</taxon>
        <taxon>Moraxellales</taxon>
        <taxon>Moraxellaceae</taxon>
        <taxon>Moraxella</taxon>
    </lineage>
</organism>
<dbReference type="InterPro" id="IPR027304">
    <property type="entry name" value="Trigger_fact/SurA_dom_sf"/>
</dbReference>
<keyword evidence="1 7" id="KW-0732">Signal</keyword>
<dbReference type="SUPFAM" id="SSF54534">
    <property type="entry name" value="FKBP-like"/>
    <property type="match status" value="1"/>
</dbReference>
<evidence type="ECO:0000313" key="10">
    <source>
        <dbReference type="Proteomes" id="UP001063782"/>
    </source>
</evidence>
<dbReference type="InterPro" id="IPR050280">
    <property type="entry name" value="OMP_Chaperone_SurA"/>
</dbReference>
<name>A0ABY6F3B7_9GAMM</name>
<evidence type="ECO:0000256" key="6">
    <source>
        <dbReference type="PROSITE-ProRule" id="PRU00278"/>
    </source>
</evidence>
<evidence type="ECO:0000256" key="1">
    <source>
        <dbReference type="ARBA" id="ARBA00022729"/>
    </source>
</evidence>
<keyword evidence="10" id="KW-1185">Reference proteome</keyword>
<sequence length="327" mass="35931">MKTTFKQTLLALALAGSALTAQASISGSSTDGIVAVVNDEIILKSELETARAIIAAQASEKGIQASQAQITQKALDELIARKLQLALVNRAGMVANDNIINEQILQIARAQGINTLSEFQAKLDGEKAGSYAALRQSIIENAALSAMWQNQISNRIHISNQEIASFLNSPEAKQIISQEQVLIPEWQTSHILARVDDTQSAAMAEQKINALYAELQKGANFASLAATYSDDPGSASQYGSLGWVNEGQMVPEFEAMMKKTSSGDFSTPFRSQFGWHILKVDNTRQRDITTQYRQNAAREYLFARQAPQAEEDWLQELRSSAYIKIYE</sequence>
<dbReference type="Proteomes" id="UP001063782">
    <property type="component" value="Chromosome"/>
</dbReference>
<dbReference type="Pfam" id="PF00639">
    <property type="entry name" value="Rotamase"/>
    <property type="match status" value="1"/>
</dbReference>
<dbReference type="RefSeq" id="WP_263076085.1">
    <property type="nucleotide sequence ID" value="NZ_CP089977.1"/>
</dbReference>
<protein>
    <submittedName>
        <fullName evidence="9">Peptidylprolyl isomerase</fullName>
        <ecNumber evidence="9">5.2.1.8</ecNumber>
    </submittedName>
</protein>
<dbReference type="Gene3D" id="3.10.50.40">
    <property type="match status" value="1"/>
</dbReference>
<keyword evidence="5 6" id="KW-0413">Isomerase</keyword>
<evidence type="ECO:0000313" key="9">
    <source>
        <dbReference type="EMBL" id="UXZ04596.1"/>
    </source>
</evidence>
<dbReference type="EC" id="5.2.1.8" evidence="9"/>
<evidence type="ECO:0000259" key="8">
    <source>
        <dbReference type="PROSITE" id="PS50198"/>
    </source>
</evidence>
<dbReference type="InterPro" id="IPR046357">
    <property type="entry name" value="PPIase_dom_sf"/>
</dbReference>
<dbReference type="InterPro" id="IPR015391">
    <property type="entry name" value="SurA_N"/>
</dbReference>